<accession>A0A318SX56</accession>
<evidence type="ECO:0000256" key="1">
    <source>
        <dbReference type="SAM" id="Phobius"/>
    </source>
</evidence>
<evidence type="ECO:0000313" key="3">
    <source>
        <dbReference type="Proteomes" id="UP000247540"/>
    </source>
</evidence>
<dbReference type="OrthoDB" id="8908219at2"/>
<name>A0A318SX56_9BURK</name>
<dbReference type="Proteomes" id="UP000247540">
    <property type="component" value="Unassembled WGS sequence"/>
</dbReference>
<organism evidence="2 3">
    <name type="scientific">Xylophilus ampelinus</name>
    <dbReference type="NCBI Taxonomy" id="54067"/>
    <lineage>
        <taxon>Bacteria</taxon>
        <taxon>Pseudomonadati</taxon>
        <taxon>Pseudomonadota</taxon>
        <taxon>Betaproteobacteria</taxon>
        <taxon>Burkholderiales</taxon>
        <taxon>Xylophilus</taxon>
    </lineage>
</organism>
<keyword evidence="1" id="KW-1133">Transmembrane helix</keyword>
<reference evidence="2 3" key="1">
    <citation type="submission" date="2018-06" db="EMBL/GenBank/DDBJ databases">
        <title>Genomic Encyclopedia of Type Strains, Phase III (KMG-III): the genomes of soil and plant-associated and newly described type strains.</title>
        <authorList>
            <person name="Whitman W."/>
        </authorList>
    </citation>
    <scope>NUCLEOTIDE SEQUENCE [LARGE SCALE GENOMIC DNA]</scope>
    <source>
        <strain evidence="2 3">CECT 7646</strain>
    </source>
</reference>
<sequence length="283" mass="31417">MNWYVIAAAAIAALLAIWVLPPLVLLWCLPVPFAHKAKATASMLGAWLRGGWVKVFGLSAFLVVRHLVRGLPRTAEGLARWDRVYGNNWGINGDQRPWATYADVTLGKVPLDQVELGYDLTGLDPMSQAEGIPLLVPVDQQTPTYYSEQPARSDAARRTWLGSRNRCTNLATRMGVPWPTGPKQAWGDIWCDRSRPGWALFEQGGRYHLVAALPVPWGRILPVNWGYALNLTRDRSMARCTAELKPFGLSKRADGPTVDQRFFALPPSKRAEIEAIVLHGRSA</sequence>
<dbReference type="EMBL" id="QJTC01000002">
    <property type="protein sequence ID" value="PYE79447.1"/>
    <property type="molecule type" value="Genomic_DNA"/>
</dbReference>
<evidence type="ECO:0000313" key="2">
    <source>
        <dbReference type="EMBL" id="PYE79447.1"/>
    </source>
</evidence>
<gene>
    <name evidence="2" type="ORF">DFQ15_102180</name>
</gene>
<dbReference type="AlphaFoldDB" id="A0A318SX56"/>
<keyword evidence="1" id="KW-0812">Transmembrane</keyword>
<keyword evidence="1" id="KW-0472">Membrane</keyword>
<proteinExistence type="predicted"/>
<comment type="caution">
    <text evidence="2">The sequence shown here is derived from an EMBL/GenBank/DDBJ whole genome shotgun (WGS) entry which is preliminary data.</text>
</comment>
<feature type="transmembrane region" description="Helical" evidence="1">
    <location>
        <begin position="50"/>
        <end position="68"/>
    </location>
</feature>
<protein>
    <submittedName>
        <fullName evidence="2">Uncharacterized protein</fullName>
    </submittedName>
</protein>
<dbReference type="RefSeq" id="WP_110464412.1">
    <property type="nucleotide sequence ID" value="NZ_JAMOFZ010000001.1"/>
</dbReference>
<keyword evidence="3" id="KW-1185">Reference proteome</keyword>